<evidence type="ECO:0000313" key="1">
    <source>
        <dbReference type="EMBL" id="ADW79180.1"/>
    </source>
</evidence>
<reference evidence="1" key="1">
    <citation type="journal article" date="2012" name="Science">
        <title>Cyanophora paradoxa genome elucidates origin of photosynthesis in algae and plants.</title>
        <authorList>
            <person name="Price D.C."/>
            <person name="Chan C.X."/>
            <person name="Yoon H.S."/>
            <person name="Yang E.C."/>
            <person name="Qiu H."/>
            <person name="Weber A.P."/>
            <person name="Schwacke R."/>
            <person name="Gross J."/>
            <person name="Blouin N.A."/>
            <person name="Lane C."/>
            <person name="Reyes-Prieto A."/>
            <person name="Durnford D.G."/>
            <person name="Neilson J.A."/>
            <person name="Lang B.F."/>
            <person name="Burger G."/>
            <person name="Steiner J.M."/>
            <person name="Loffelhardt W."/>
            <person name="Meuser J.E."/>
            <person name="Posewitz M.C."/>
            <person name="Ball S."/>
            <person name="Arias M.C."/>
            <person name="Henrissat B."/>
            <person name="Coutinho P.M."/>
            <person name="Rensing S.A."/>
            <person name="Symeonidi A."/>
            <person name="Doddapaneni H."/>
            <person name="Green B.R."/>
            <person name="Rajah V.D."/>
            <person name="Boore J."/>
            <person name="Bhattacharya D."/>
        </authorList>
    </citation>
    <scope>NUCLEOTIDE SEQUENCE</scope>
    <source>
        <strain evidence="1">CCMP 329</strain>
    </source>
</reference>
<dbReference type="AlphaFoldDB" id="E9P1C8"/>
<dbReference type="GeneID" id="12486762"/>
<sequence length="162" mass="19883">MLFSFFKNLNSFFFLKNKYFLFFNTNKNQNNRLLNYKKITGFTIENFKIIKYKNNSILYLGLRKKIKILKIKKRFKILRIHNIYPIINSYTQKKLLKKRDKLVDSILFFEFFNNLETMFDYKTISNKTSNYFFQNSYVLNNIKKNEKKISYCIKVPSSHYFK</sequence>
<gene>
    <name evidence="1" type="primary">orf162</name>
</gene>
<protein>
    <submittedName>
        <fullName evidence="1">Uncharacterized protein orf162</fullName>
    </submittedName>
</protein>
<proteinExistence type="predicted"/>
<dbReference type="RefSeq" id="YP_006280826.1">
    <property type="nucleotide sequence ID" value="NC_017836.1"/>
</dbReference>
<keyword evidence="1" id="KW-0496">Mitochondrion</keyword>
<accession>E9P1C8</accession>
<geneLocation type="mitochondrion" evidence="1"/>
<dbReference type="EMBL" id="HQ849544">
    <property type="protein sequence ID" value="ADW79180.1"/>
    <property type="molecule type" value="Genomic_DNA"/>
</dbReference>
<name>E9P1C8_CYAPA</name>
<organism evidence="1">
    <name type="scientific">Cyanophora paradoxa</name>
    <dbReference type="NCBI Taxonomy" id="2762"/>
    <lineage>
        <taxon>Eukaryota</taxon>
        <taxon>Glaucocystophyceae</taxon>
        <taxon>Cyanophorales</taxon>
        <taxon>Cyanophoraceae</taxon>
        <taxon>Cyanophora</taxon>
    </lineage>
</organism>